<sequence>MTSSPELPDELWLHVFTFLSWRDKLSARATCSYFRHLLDKARPLWKDFSVVLRHFSRYNHAFWRSLAQRHVGSILLRSVKRKHLRALLAWLPALHALRLDDWREGHVTELQRFRHLQHLSLTSCSVPLKNLDFLFPLSRQLTHLSLCNVQFTCASSHLLATIGQLTRLTSLVLHHDGSVRVATLGGVLSHLTELRHLSYTMITYKTLSRDFFGHAHLAAGGALQLTDLQLLDYDAALTPEVLQPLSRLRSLSVFHLYSVPGPVCHMTTWMTSLPQLHSLSVYGGHPLASYADLLPSSLRSLTLNVDLQHEDLQVVSQRAPHLEHLHLEPWSSSSTLIALLPHLFPHLRTLRIRHHSVSDVDFLALQRLQHLNKLEVLDSFHRPDPSDPSWVVYEPSPRLQELVCGLQKLTNQRVQVVTSSHRDPLTCVCV</sequence>
<evidence type="ECO:0000313" key="2">
    <source>
        <dbReference type="EMBL" id="KAG7510714.1"/>
    </source>
</evidence>
<proteinExistence type="predicted"/>
<name>A0AAV6RZX8_SOLSE</name>
<dbReference type="AlphaFoldDB" id="A0AAV6RZX8"/>
<evidence type="ECO:0000259" key="1">
    <source>
        <dbReference type="PROSITE" id="PS50181"/>
    </source>
</evidence>
<dbReference type="PROSITE" id="PS50181">
    <property type="entry name" value="FBOX"/>
    <property type="match status" value="1"/>
</dbReference>
<evidence type="ECO:0000313" key="3">
    <source>
        <dbReference type="Proteomes" id="UP000693946"/>
    </source>
</evidence>
<comment type="caution">
    <text evidence="2">The sequence shown here is derived from an EMBL/GenBank/DDBJ whole genome shotgun (WGS) entry which is preliminary data.</text>
</comment>
<gene>
    <name evidence="2" type="ORF">JOB18_029425</name>
</gene>
<dbReference type="EMBL" id="JAGKHQ010000008">
    <property type="protein sequence ID" value="KAG7510714.1"/>
    <property type="molecule type" value="Genomic_DNA"/>
</dbReference>
<keyword evidence="3" id="KW-1185">Reference proteome</keyword>
<feature type="domain" description="F-box" evidence="1">
    <location>
        <begin position="1"/>
        <end position="48"/>
    </location>
</feature>
<reference evidence="2" key="2">
    <citation type="submission" date="2021-03" db="EMBL/GenBank/DDBJ databases">
        <authorList>
            <person name="Guerrero-Cozar I."/>
            <person name="Gomez-Garrido J."/>
            <person name="Berbel C."/>
            <person name="Martinez-Blanch J.F."/>
            <person name="Alioto T."/>
            <person name="Claros M.G."/>
            <person name="Gagnaire P.A."/>
            <person name="Manchado M."/>
        </authorList>
    </citation>
    <scope>NUCLEOTIDE SEQUENCE</scope>
    <source>
        <strain evidence="2">Sse05_10M</strain>
        <tissue evidence="2">Blood</tissue>
    </source>
</reference>
<dbReference type="PANTHER" id="PTHR47186:SF3">
    <property type="entry name" value="OS09G0267800 PROTEIN"/>
    <property type="match status" value="1"/>
</dbReference>
<dbReference type="Proteomes" id="UP000693946">
    <property type="component" value="Linkage Group LG16"/>
</dbReference>
<dbReference type="EMBL" id="JAGKHQ010000008">
    <property type="protein sequence ID" value="KAG7510713.1"/>
    <property type="molecule type" value="Genomic_DNA"/>
</dbReference>
<dbReference type="InterPro" id="IPR001810">
    <property type="entry name" value="F-box_dom"/>
</dbReference>
<dbReference type="SMART" id="SM00256">
    <property type="entry name" value="FBOX"/>
    <property type="match status" value="1"/>
</dbReference>
<dbReference type="PANTHER" id="PTHR47186">
    <property type="entry name" value="LEUCINE-RICH REPEAT-CONTAINING PROTEIN 57"/>
    <property type="match status" value="1"/>
</dbReference>
<accession>A0AAV6RZX8</accession>
<reference evidence="2 3" key="1">
    <citation type="journal article" date="2021" name="Sci. Rep.">
        <title>Chromosome anchoring in Senegalese sole (Solea senegalensis) reveals sex-associated markers and genome rearrangements in flatfish.</title>
        <authorList>
            <person name="Guerrero-Cozar I."/>
            <person name="Gomez-Garrido J."/>
            <person name="Berbel C."/>
            <person name="Martinez-Blanch J.F."/>
            <person name="Alioto T."/>
            <person name="Claros M.G."/>
            <person name="Gagnaire P.A."/>
            <person name="Manchado M."/>
        </authorList>
    </citation>
    <scope>NUCLEOTIDE SEQUENCE [LARGE SCALE GENOMIC DNA]</scope>
    <source>
        <strain evidence="2">Sse05_10M</strain>
    </source>
</reference>
<dbReference type="Pfam" id="PF12937">
    <property type="entry name" value="F-box-like"/>
    <property type="match status" value="1"/>
</dbReference>
<organism evidence="2 3">
    <name type="scientific">Solea senegalensis</name>
    <name type="common">Senegalese sole</name>
    <dbReference type="NCBI Taxonomy" id="28829"/>
    <lineage>
        <taxon>Eukaryota</taxon>
        <taxon>Metazoa</taxon>
        <taxon>Chordata</taxon>
        <taxon>Craniata</taxon>
        <taxon>Vertebrata</taxon>
        <taxon>Euteleostomi</taxon>
        <taxon>Actinopterygii</taxon>
        <taxon>Neopterygii</taxon>
        <taxon>Teleostei</taxon>
        <taxon>Neoteleostei</taxon>
        <taxon>Acanthomorphata</taxon>
        <taxon>Carangaria</taxon>
        <taxon>Pleuronectiformes</taxon>
        <taxon>Pleuronectoidei</taxon>
        <taxon>Soleidae</taxon>
        <taxon>Solea</taxon>
    </lineage>
</organism>
<protein>
    <recommendedName>
        <fullName evidence="1">F-box domain-containing protein</fullName>
    </recommendedName>
</protein>